<sequence length="639" mass="74433">MQIQALPNDNNNGIVIPTKSTTRRRKRNEYDDATHLTARKKKEMRIHLSLTRPSYVLGLSPKPLRSEHRRRLRYLLRRFVNQHDWVGASGVLSVYLKGTVNDTSPLKNRFKFWVLLELVKHVENHSISSINSTRIRNLYDIWSKKIGPMKTWPVESRYAVHLEFMLFYLMQGNAGDAYQLALCLEQEKIDIDPVSKIMMGLTFYELWYSSIPEEFQWRDLDQIDCQGNSHMEGTSFSNEVGQSECQNSHMAQSERQITVESHMAYTQYQCDSDASVMNERKISKGIVVSKDMRVSMEVDTSHKRGKSHQIFQSEGFYLISDEHKETDNPFSNSEDLTQDTLYALGKLDLWLLPLCFSGENNLEEFMDMHRNQHSDYYKNAVKYLQLALNSTSFASVALLPLTQLLLIGGQVNEVLTMLEQQCYNSHSVLPIRLRAVLLEHFDRNNSLLICSCFEEILKKDPTCRDSLAKLIMMHQTGDYNLESLVEMIALHLDATDAEYNTWRVFCLCFSKLSLLEEDCMSACSIRNEDRQEQLRSLRKTPKIFTEGISGKSWNIRCRWWLTRYFSNSKFESSIGTGDLQLLTYKAACASYMYGQEFSYVKKAYSRLEKENDTDLLLFLNEQKRNSYRIYEKFQTKLYG</sequence>
<proteinExistence type="predicted"/>
<name>A0A1S2Y6S8_CICAR</name>
<evidence type="ECO:0000313" key="2">
    <source>
        <dbReference type="RefSeq" id="XP_004500332.1"/>
    </source>
</evidence>
<dbReference type="GO" id="GO:0000120">
    <property type="term" value="C:RNA polymerase I transcription regulator complex"/>
    <property type="evidence" value="ECO:0007669"/>
    <property type="project" value="InterPro"/>
</dbReference>
<dbReference type="AlphaFoldDB" id="A0A1S2Y6S8"/>
<reference evidence="2" key="2">
    <citation type="submission" date="2025-08" db="UniProtKB">
        <authorList>
            <consortium name="RefSeq"/>
        </authorList>
    </citation>
    <scope>IDENTIFICATION</scope>
    <source>
        <tissue evidence="2">Etiolated seedlings</tissue>
    </source>
</reference>
<dbReference type="RefSeq" id="XP_004500332.1">
    <property type="nucleotide sequence ID" value="XM_004500275.3"/>
</dbReference>
<dbReference type="OrthoDB" id="1899337at2759"/>
<protein>
    <submittedName>
        <fullName evidence="2">Uncharacterized protein LOC101493752</fullName>
    </submittedName>
</protein>
<dbReference type="KEGG" id="cam:101493752"/>
<reference evidence="1" key="1">
    <citation type="journal article" date="2013" name="Nat. Biotechnol.">
        <title>Draft genome sequence of chickpea (Cicer arietinum) provides a resource for trait improvement.</title>
        <authorList>
            <person name="Varshney R.K."/>
            <person name="Song C."/>
            <person name="Saxena R.K."/>
            <person name="Azam S."/>
            <person name="Yu S."/>
            <person name="Sharpe A.G."/>
            <person name="Cannon S."/>
            <person name="Baek J."/>
            <person name="Rosen B.D."/>
            <person name="Tar'an B."/>
            <person name="Millan T."/>
            <person name="Zhang X."/>
            <person name="Ramsay L.D."/>
            <person name="Iwata A."/>
            <person name="Wang Y."/>
            <person name="Nelson W."/>
            <person name="Farmer A.D."/>
            <person name="Gaur P.M."/>
            <person name="Soderlund C."/>
            <person name="Penmetsa R.V."/>
            <person name="Xu C."/>
            <person name="Bharti A.K."/>
            <person name="He W."/>
            <person name="Winter P."/>
            <person name="Zhao S."/>
            <person name="Hane J.K."/>
            <person name="Carrasquilla-Garcia N."/>
            <person name="Condie J.A."/>
            <person name="Upadhyaya H.D."/>
            <person name="Luo M.C."/>
            <person name="Thudi M."/>
            <person name="Gowda C.L."/>
            <person name="Singh N.P."/>
            <person name="Lichtenzveig J."/>
            <person name="Gali K.K."/>
            <person name="Rubio J."/>
            <person name="Nadarajan N."/>
            <person name="Dolezel J."/>
            <person name="Bansal K.C."/>
            <person name="Xu X."/>
            <person name="Edwards D."/>
            <person name="Zhang G."/>
            <person name="Kahl G."/>
            <person name="Gil J."/>
            <person name="Singh K.B."/>
            <person name="Datta S.K."/>
            <person name="Jackson S.A."/>
            <person name="Wang J."/>
            <person name="Cook D.R."/>
        </authorList>
    </citation>
    <scope>NUCLEOTIDE SEQUENCE [LARGE SCALE GENOMIC DNA]</scope>
    <source>
        <strain evidence="1">cv. CDC Frontier</strain>
    </source>
</reference>
<dbReference type="Pfam" id="PF14929">
    <property type="entry name" value="TAF1_subA"/>
    <property type="match status" value="1"/>
</dbReference>
<dbReference type="eggNOG" id="ENOG502QQ18">
    <property type="taxonomic scope" value="Eukaryota"/>
</dbReference>
<dbReference type="GeneID" id="101493752"/>
<dbReference type="InterPro" id="IPR039495">
    <property type="entry name" value="TAF1A"/>
</dbReference>
<dbReference type="PaxDb" id="3827-XP_004500332.1"/>
<accession>A0A1S2Y6S8</accession>
<dbReference type="PANTHER" id="PTHR36720">
    <property type="entry name" value="TAF RNA POLYMERASE I SUBUNIT A"/>
    <property type="match status" value="1"/>
</dbReference>
<dbReference type="GO" id="GO:0006360">
    <property type="term" value="P:transcription by RNA polymerase I"/>
    <property type="evidence" value="ECO:0007669"/>
    <property type="project" value="InterPro"/>
</dbReference>
<dbReference type="STRING" id="3827.A0A1S2Y6S8"/>
<dbReference type="Proteomes" id="UP000087171">
    <property type="component" value="Chromosome Ca5"/>
</dbReference>
<evidence type="ECO:0000313" key="1">
    <source>
        <dbReference type="Proteomes" id="UP000087171"/>
    </source>
</evidence>
<dbReference type="PANTHER" id="PTHR36720:SF1">
    <property type="entry name" value="TAF RNA POLYMERASE I SUBUNIT A"/>
    <property type="match status" value="1"/>
</dbReference>
<gene>
    <name evidence="2" type="primary">LOC101493752</name>
</gene>
<keyword evidence="1" id="KW-1185">Reference proteome</keyword>
<organism evidence="1 2">
    <name type="scientific">Cicer arietinum</name>
    <name type="common">Chickpea</name>
    <name type="synonym">Garbanzo</name>
    <dbReference type="NCBI Taxonomy" id="3827"/>
    <lineage>
        <taxon>Eukaryota</taxon>
        <taxon>Viridiplantae</taxon>
        <taxon>Streptophyta</taxon>
        <taxon>Embryophyta</taxon>
        <taxon>Tracheophyta</taxon>
        <taxon>Spermatophyta</taxon>
        <taxon>Magnoliopsida</taxon>
        <taxon>eudicotyledons</taxon>
        <taxon>Gunneridae</taxon>
        <taxon>Pentapetalae</taxon>
        <taxon>rosids</taxon>
        <taxon>fabids</taxon>
        <taxon>Fabales</taxon>
        <taxon>Fabaceae</taxon>
        <taxon>Papilionoideae</taxon>
        <taxon>50 kb inversion clade</taxon>
        <taxon>NPAAA clade</taxon>
        <taxon>Hologalegina</taxon>
        <taxon>IRL clade</taxon>
        <taxon>Cicereae</taxon>
        <taxon>Cicer</taxon>
    </lineage>
</organism>